<reference evidence="2 3" key="1">
    <citation type="submission" date="2019-02" db="EMBL/GenBank/DDBJ databases">
        <title>Opniocepnalus argus genome.</title>
        <authorList>
            <person name="Zhou C."/>
            <person name="Xiao S."/>
        </authorList>
    </citation>
    <scope>NUCLEOTIDE SEQUENCE [LARGE SCALE GENOMIC DNA]</scope>
    <source>
        <strain evidence="2">OARG1902GOOAL</strain>
        <tissue evidence="2">Muscle</tissue>
    </source>
</reference>
<dbReference type="EMBL" id="CM015728">
    <property type="protein sequence ID" value="KAF3701620.1"/>
    <property type="molecule type" value="Genomic_DNA"/>
</dbReference>
<evidence type="ECO:0000313" key="3">
    <source>
        <dbReference type="Proteomes" id="UP000503349"/>
    </source>
</evidence>
<proteinExistence type="predicted"/>
<keyword evidence="1" id="KW-0175">Coiled coil</keyword>
<evidence type="ECO:0000313" key="2">
    <source>
        <dbReference type="EMBL" id="KAF3701620.1"/>
    </source>
</evidence>
<accession>A0A6G1QG08</accession>
<feature type="coiled-coil region" evidence="1">
    <location>
        <begin position="118"/>
        <end position="145"/>
    </location>
</feature>
<keyword evidence="3" id="KW-1185">Reference proteome</keyword>
<name>A0A6G1QG08_CHAAH</name>
<organism evidence="2 3">
    <name type="scientific">Channa argus</name>
    <name type="common">Northern snakehead</name>
    <name type="synonym">Ophicephalus argus</name>
    <dbReference type="NCBI Taxonomy" id="215402"/>
    <lineage>
        <taxon>Eukaryota</taxon>
        <taxon>Metazoa</taxon>
        <taxon>Chordata</taxon>
        <taxon>Craniata</taxon>
        <taxon>Vertebrata</taxon>
        <taxon>Euteleostomi</taxon>
        <taxon>Actinopterygii</taxon>
        <taxon>Neopterygii</taxon>
        <taxon>Teleostei</taxon>
        <taxon>Neoteleostei</taxon>
        <taxon>Acanthomorphata</taxon>
        <taxon>Anabantaria</taxon>
        <taxon>Anabantiformes</taxon>
        <taxon>Channoidei</taxon>
        <taxon>Channidae</taxon>
        <taxon>Channa</taxon>
    </lineage>
</organism>
<sequence length="235" mass="27212">MALNTERRRLSKELPPNLSDLLNKLIIHANAFIEQFDIREKVLKQIVREIEVIATKVKEMQKEKLGRPWDLTLFVPFTEHWNFVAAEGDVAVVNVSKSQEKQYAEMVEKLGHKFNGIIEPLKNELKEIKTTCEKLEQESTEILAAHSLSDMVQFQWILSRVSYLGKRSGGIMDMIMIWIKKIGDFVRLILSFFHLCDSEDKQLADVIIQSASQCRKIVLELDMMKTELTDFTKNT</sequence>
<evidence type="ECO:0000256" key="1">
    <source>
        <dbReference type="SAM" id="Coils"/>
    </source>
</evidence>
<reference evidence="3" key="2">
    <citation type="submission" date="2019-02" db="EMBL/GenBank/DDBJ databases">
        <title>Opniocepnalus argus Var Kimnra genome.</title>
        <authorList>
            <person name="Zhou C."/>
            <person name="Xiao S."/>
        </authorList>
    </citation>
    <scope>NUCLEOTIDE SEQUENCE [LARGE SCALE GENOMIC DNA]</scope>
</reference>
<protein>
    <submittedName>
        <fullName evidence="2">Uncharacterized protein</fullName>
    </submittedName>
</protein>
<dbReference type="Proteomes" id="UP000503349">
    <property type="component" value="Chromosome 17"/>
</dbReference>
<gene>
    <name evidence="2" type="ORF">EXN66_Car017308</name>
</gene>
<dbReference type="AlphaFoldDB" id="A0A6G1QG08"/>